<accession>A0A183B255</accession>
<name>A0A183B255_9TREM</name>
<dbReference type="WBParaSite" id="ECPE_0001332901-mRNA-1">
    <property type="protein sequence ID" value="ECPE_0001332901-mRNA-1"/>
    <property type="gene ID" value="ECPE_0001332901"/>
</dbReference>
<organism evidence="3">
    <name type="scientific">Echinostoma caproni</name>
    <dbReference type="NCBI Taxonomy" id="27848"/>
    <lineage>
        <taxon>Eukaryota</taxon>
        <taxon>Metazoa</taxon>
        <taxon>Spiralia</taxon>
        <taxon>Lophotrochozoa</taxon>
        <taxon>Platyhelminthes</taxon>
        <taxon>Trematoda</taxon>
        <taxon>Digenea</taxon>
        <taxon>Plagiorchiida</taxon>
        <taxon>Echinostomata</taxon>
        <taxon>Echinostomatoidea</taxon>
        <taxon>Echinostomatidae</taxon>
        <taxon>Echinostoma</taxon>
    </lineage>
</organism>
<reference evidence="3" key="1">
    <citation type="submission" date="2016-06" db="UniProtKB">
        <authorList>
            <consortium name="WormBaseParasite"/>
        </authorList>
    </citation>
    <scope>IDENTIFICATION</scope>
</reference>
<reference evidence="1 2" key="2">
    <citation type="submission" date="2018-11" db="EMBL/GenBank/DDBJ databases">
        <authorList>
            <consortium name="Pathogen Informatics"/>
        </authorList>
    </citation>
    <scope>NUCLEOTIDE SEQUENCE [LARGE SCALE GENOMIC DNA]</scope>
    <source>
        <strain evidence="1 2">Egypt</strain>
    </source>
</reference>
<dbReference type="EMBL" id="UZAN01054740">
    <property type="protein sequence ID" value="VDP90562.1"/>
    <property type="molecule type" value="Genomic_DNA"/>
</dbReference>
<dbReference type="Gene3D" id="3.10.10.10">
    <property type="entry name" value="HIV Type 1 Reverse Transcriptase, subunit A, domain 1"/>
    <property type="match status" value="1"/>
</dbReference>
<dbReference type="SUPFAM" id="SSF56672">
    <property type="entry name" value="DNA/RNA polymerases"/>
    <property type="match status" value="1"/>
</dbReference>
<protein>
    <submittedName>
        <fullName evidence="3">Ftsk_gamma domain-containing protein</fullName>
    </submittedName>
</protein>
<gene>
    <name evidence="1" type="ORF">ECPE_LOCUS13290</name>
</gene>
<evidence type="ECO:0000313" key="1">
    <source>
        <dbReference type="EMBL" id="VDP90562.1"/>
    </source>
</evidence>
<dbReference type="AlphaFoldDB" id="A0A183B255"/>
<dbReference type="InterPro" id="IPR043502">
    <property type="entry name" value="DNA/RNA_pol_sf"/>
</dbReference>
<evidence type="ECO:0000313" key="2">
    <source>
        <dbReference type="Proteomes" id="UP000272942"/>
    </source>
</evidence>
<sequence>MNVQPAKLEVDGEPIFPKRRVILYGQRDGVLQALGKMESDGIITRVTSSTWATTIVMAIKSDGKTPRICGDYGLTQPAAVKVCGYQHGTGGLHESTAW</sequence>
<dbReference type="Proteomes" id="UP000272942">
    <property type="component" value="Unassembled WGS sequence"/>
</dbReference>
<proteinExistence type="predicted"/>
<keyword evidence="2" id="KW-1185">Reference proteome</keyword>
<dbReference type="OrthoDB" id="10056300at2759"/>
<evidence type="ECO:0000313" key="3">
    <source>
        <dbReference type="WBParaSite" id="ECPE_0001332901-mRNA-1"/>
    </source>
</evidence>